<evidence type="ECO:0000313" key="2">
    <source>
        <dbReference type="EMBL" id="APG63729.1"/>
    </source>
</evidence>
<gene>
    <name evidence="2" type="ORF">LPB140_08755</name>
</gene>
<evidence type="ECO:0000313" key="3">
    <source>
        <dbReference type="Proteomes" id="UP000242561"/>
    </source>
</evidence>
<keyword evidence="1" id="KW-0812">Transmembrane</keyword>
<dbReference type="Proteomes" id="UP000242561">
    <property type="component" value="Chromosome"/>
</dbReference>
<dbReference type="KEGG" id="sphl:LPB140_08755"/>
<proteinExistence type="predicted"/>
<dbReference type="STRING" id="1913578.LPB140_08755"/>
<feature type="transmembrane region" description="Helical" evidence="1">
    <location>
        <begin position="34"/>
        <end position="52"/>
    </location>
</feature>
<evidence type="ECO:0000256" key="1">
    <source>
        <dbReference type="SAM" id="Phobius"/>
    </source>
</evidence>
<dbReference type="AlphaFoldDB" id="A0A1L3JF54"/>
<reference evidence="2 3" key="1">
    <citation type="submission" date="2016-11" db="EMBL/GenBank/DDBJ databases">
        <title>Sphingorhabdus sp. LPB0140, isolated from marine environment.</title>
        <authorList>
            <person name="Kim E."/>
            <person name="Yi H."/>
        </authorList>
    </citation>
    <scope>NUCLEOTIDE SEQUENCE [LARGE SCALE GENOMIC DNA]</scope>
    <source>
        <strain evidence="2 3">LPB0140</strain>
    </source>
</reference>
<name>A0A1L3JF54_9SPHN</name>
<dbReference type="RefSeq" id="WP_072560721.1">
    <property type="nucleotide sequence ID" value="NZ_CP018154.1"/>
</dbReference>
<keyword evidence="1" id="KW-0472">Membrane</keyword>
<protein>
    <submittedName>
        <fullName evidence="2">Uncharacterized protein</fullName>
    </submittedName>
</protein>
<sequence>MSDFIMGALMLTSFALIWGAISMGRREGWGQKPLLMIIAAIVMIANVAIWAIPSEAEKSASLQTAQ</sequence>
<keyword evidence="3" id="KW-1185">Reference proteome</keyword>
<accession>A0A1L3JF54</accession>
<organism evidence="2 3">
    <name type="scientific">Sphingorhabdus lutea</name>
    <dbReference type="NCBI Taxonomy" id="1913578"/>
    <lineage>
        <taxon>Bacteria</taxon>
        <taxon>Pseudomonadati</taxon>
        <taxon>Pseudomonadota</taxon>
        <taxon>Alphaproteobacteria</taxon>
        <taxon>Sphingomonadales</taxon>
        <taxon>Sphingomonadaceae</taxon>
        <taxon>Sphingorhabdus</taxon>
    </lineage>
</organism>
<keyword evidence="1" id="KW-1133">Transmembrane helix</keyword>
<dbReference type="EMBL" id="CP018154">
    <property type="protein sequence ID" value="APG63729.1"/>
    <property type="molecule type" value="Genomic_DNA"/>
</dbReference>